<protein>
    <submittedName>
        <fullName evidence="2">Uncharacterized protein</fullName>
    </submittedName>
</protein>
<dbReference type="EMBL" id="MCFA01000049">
    <property type="protein sequence ID" value="ORY12647.1"/>
    <property type="molecule type" value="Genomic_DNA"/>
</dbReference>
<proteinExistence type="predicted"/>
<gene>
    <name evidence="2" type="ORF">BCR34DRAFT_290879</name>
</gene>
<dbReference type="OrthoDB" id="3931847at2759"/>
<accession>A0A1Y1ZRM6</accession>
<evidence type="ECO:0000313" key="2">
    <source>
        <dbReference type="EMBL" id="ORY12647.1"/>
    </source>
</evidence>
<evidence type="ECO:0000313" key="3">
    <source>
        <dbReference type="Proteomes" id="UP000193144"/>
    </source>
</evidence>
<comment type="caution">
    <text evidence="2">The sequence shown here is derived from an EMBL/GenBank/DDBJ whole genome shotgun (WGS) entry which is preliminary data.</text>
</comment>
<organism evidence="2 3">
    <name type="scientific">Clohesyomyces aquaticus</name>
    <dbReference type="NCBI Taxonomy" id="1231657"/>
    <lineage>
        <taxon>Eukaryota</taxon>
        <taxon>Fungi</taxon>
        <taxon>Dikarya</taxon>
        <taxon>Ascomycota</taxon>
        <taxon>Pezizomycotina</taxon>
        <taxon>Dothideomycetes</taxon>
        <taxon>Pleosporomycetidae</taxon>
        <taxon>Pleosporales</taxon>
        <taxon>Lindgomycetaceae</taxon>
        <taxon>Clohesyomyces</taxon>
    </lineage>
</organism>
<feature type="compositionally biased region" description="Basic and acidic residues" evidence="1">
    <location>
        <begin position="217"/>
        <end position="235"/>
    </location>
</feature>
<feature type="region of interest" description="Disordered" evidence="1">
    <location>
        <begin position="213"/>
        <end position="235"/>
    </location>
</feature>
<evidence type="ECO:0000256" key="1">
    <source>
        <dbReference type="SAM" id="MobiDB-lite"/>
    </source>
</evidence>
<reference evidence="2 3" key="1">
    <citation type="submission" date="2016-07" db="EMBL/GenBank/DDBJ databases">
        <title>Pervasive Adenine N6-methylation of Active Genes in Fungi.</title>
        <authorList>
            <consortium name="DOE Joint Genome Institute"/>
            <person name="Mondo S.J."/>
            <person name="Dannebaum R.O."/>
            <person name="Kuo R.C."/>
            <person name="Labutti K."/>
            <person name="Haridas S."/>
            <person name="Kuo A."/>
            <person name="Salamov A."/>
            <person name="Ahrendt S.R."/>
            <person name="Lipzen A."/>
            <person name="Sullivan W."/>
            <person name="Andreopoulos W.B."/>
            <person name="Clum A."/>
            <person name="Lindquist E."/>
            <person name="Daum C."/>
            <person name="Ramamoorthy G.K."/>
            <person name="Gryganskyi A."/>
            <person name="Culley D."/>
            <person name="Magnuson J.K."/>
            <person name="James T.Y."/>
            <person name="O'Malley M.A."/>
            <person name="Stajich J.E."/>
            <person name="Spatafora J.W."/>
            <person name="Visel A."/>
            <person name="Grigoriev I.V."/>
        </authorList>
    </citation>
    <scope>NUCLEOTIDE SEQUENCE [LARGE SCALE GENOMIC DNA]</scope>
    <source>
        <strain evidence="2 3">CBS 115471</strain>
    </source>
</reference>
<dbReference type="Proteomes" id="UP000193144">
    <property type="component" value="Unassembled WGS sequence"/>
</dbReference>
<dbReference type="AlphaFoldDB" id="A0A1Y1ZRM6"/>
<sequence length="235" mass="26506">MNPQIFIRDPPIAGGDLHTLEEMIGTRVCLQGYGQHGCDTHICNVARTCVPVTICIYMPNNLLLRRGSGDGCYSPDDVYPQSRNRRPFTSLIWYKEYEITWETIIPNVPVTIWWLFDGDSNFTRLGTLQVRWETNVTSNAQGSFTFKASPFMFPIPLSPNITSNSVQGSITRQSRIYISQIPDRTLRNGTVVKDSAEGLQGISDSFIMNGRPSLSSWREKRGSESGDRSYRSRLG</sequence>
<name>A0A1Y1ZRM6_9PLEO</name>
<keyword evidence="3" id="KW-1185">Reference proteome</keyword>